<organism evidence="1">
    <name type="scientific">marine sediment metagenome</name>
    <dbReference type="NCBI Taxonomy" id="412755"/>
    <lineage>
        <taxon>unclassified sequences</taxon>
        <taxon>metagenomes</taxon>
        <taxon>ecological metagenomes</taxon>
    </lineage>
</organism>
<protein>
    <submittedName>
        <fullName evidence="1">Uncharacterized protein</fullName>
    </submittedName>
</protein>
<sequence length="76" mass="8230">MSYRKDLCGCVVLSWLVANVLASAAWGQIRAMPLNTAKDSFPLLDDGVPDIDWAEDSPTVVTSDSGDIILRTGYLD</sequence>
<name>A0A0F8W8S1_9ZZZZ</name>
<dbReference type="AlphaFoldDB" id="A0A0F8W8S1"/>
<evidence type="ECO:0000313" key="1">
    <source>
        <dbReference type="EMBL" id="KKK53013.1"/>
    </source>
</evidence>
<accession>A0A0F8W8S1</accession>
<proteinExistence type="predicted"/>
<reference evidence="1" key="1">
    <citation type="journal article" date="2015" name="Nature">
        <title>Complex archaea that bridge the gap between prokaryotes and eukaryotes.</title>
        <authorList>
            <person name="Spang A."/>
            <person name="Saw J.H."/>
            <person name="Jorgensen S.L."/>
            <person name="Zaremba-Niedzwiedzka K."/>
            <person name="Martijn J."/>
            <person name="Lind A.E."/>
            <person name="van Eijk R."/>
            <person name="Schleper C."/>
            <person name="Guy L."/>
            <person name="Ettema T.J."/>
        </authorList>
    </citation>
    <scope>NUCLEOTIDE SEQUENCE</scope>
</reference>
<comment type="caution">
    <text evidence="1">The sequence shown here is derived from an EMBL/GenBank/DDBJ whole genome shotgun (WGS) entry which is preliminary data.</text>
</comment>
<gene>
    <name evidence="1" type="ORF">LCGC14_3099020</name>
</gene>
<dbReference type="EMBL" id="LAZR01066721">
    <property type="protein sequence ID" value="KKK53013.1"/>
    <property type="molecule type" value="Genomic_DNA"/>
</dbReference>
<feature type="non-terminal residue" evidence="1">
    <location>
        <position position="76"/>
    </location>
</feature>